<dbReference type="PANTHER" id="PTHR42307:SF3">
    <property type="entry name" value="PUP--PROTEIN LIGASE"/>
    <property type="match status" value="1"/>
</dbReference>
<gene>
    <name evidence="7 9" type="primary">pafA</name>
    <name evidence="9" type="ORF">ACFFTU_31710</name>
</gene>
<keyword evidence="2 7" id="KW-0479">Metal-binding</keyword>
<keyword evidence="1 7" id="KW-0436">Ligase</keyword>
<keyword evidence="5 7" id="KW-0067">ATP-binding</keyword>
<comment type="miscellaneous">
    <text evidence="7">The reaction mechanism probably proceeds via the activation of Pup by phosphorylation of its C-terminal glutamate, which is then subject to nucleophilic attack by the substrate lysine, resulting in an isopeptide bond and the release of phosphate as a good leaving group.</text>
</comment>
<comment type="pathway">
    <text evidence="7">Protein modification; protein pupylation.</text>
</comment>
<sequence>MDRRIFGLENEYGVTCTFRGQRRLSPDEVARYLFRRVVSWGRSSNVFLRNGARLYLDVGSHPEYATPECDNLTELVTHDKAGERILEGLLVDAERRLHEEGIAGDVYLFKNNTDSAGNSYGCHENYLVARHGEFSRLADILIPFLVTRQLICGAGKVLQTPRGAVYCVSQRAEHIWEGVSSATTRSRPIINTRDEPHADAERYRRLHVIVGDSNMSETTMLLKVGATDLVLRMIEAGTVMRDLTLENPIRAIREVSHDITGQRKVRLASGREASALEVQREYYEKAVDFVDRREIREGNVAKVLELWGRALDAIEAEDLDRIGTEIDWVMKYKLIERYRAKHNMTMSHPRVAQIDLAYHDIHRRRGLYYLLEKKGQAARVCNDLKIFEGKSVPPQTTRARLRGDFIRRAQEQRRDFTVDWVHLKLNDQAQRTVLCKDPFRSVDDRVEKLIAGM</sequence>
<evidence type="ECO:0000256" key="7">
    <source>
        <dbReference type="HAMAP-Rule" id="MF_02111"/>
    </source>
</evidence>
<dbReference type="EC" id="6.3.1.19" evidence="7 8"/>
<evidence type="ECO:0000256" key="4">
    <source>
        <dbReference type="ARBA" id="ARBA00022786"/>
    </source>
</evidence>
<comment type="caution">
    <text evidence="9">The sequence shown here is derived from an EMBL/GenBank/DDBJ whole genome shotgun (WGS) entry which is preliminary data.</text>
</comment>
<dbReference type="PIRSF" id="PIRSF018077">
    <property type="entry name" value="UCP018077"/>
    <property type="match status" value="1"/>
</dbReference>
<evidence type="ECO:0000256" key="2">
    <source>
        <dbReference type="ARBA" id="ARBA00022723"/>
    </source>
</evidence>
<feature type="binding site" evidence="7">
    <location>
        <position position="63"/>
    </location>
    <ligand>
        <name>Mg(2+)</name>
        <dbReference type="ChEBI" id="CHEBI:18420"/>
    </ligand>
</feature>
<dbReference type="InterPro" id="IPR022279">
    <property type="entry name" value="Pup_ligase"/>
</dbReference>
<comment type="catalytic activity">
    <reaction evidence="7">
        <text>ATP + [prokaryotic ubiquitin-like protein]-L-glutamate + [protein]-L-lysine = ADP + phosphate + N(6)-([prokaryotic ubiquitin-like protein]-gamma-L-glutamyl)-[protein]-L-lysine.</text>
        <dbReference type="EC" id="6.3.1.19"/>
    </reaction>
</comment>
<dbReference type="PANTHER" id="PTHR42307">
    <property type="entry name" value="PUP DEAMIDASE/DEPUPYLASE"/>
    <property type="match status" value="1"/>
</dbReference>
<dbReference type="InterPro" id="IPR004347">
    <property type="entry name" value="Pup_ligase/deamidase"/>
</dbReference>
<comment type="function">
    <text evidence="7">Catalyzes the covalent attachment of the prokaryotic ubiquitin-like protein modifier Pup to the proteasomal substrate proteins, thereby targeting them for proteasomal degradation. This tagging system is termed pupylation. The ligation reaction involves the side-chain carboxylate of the C-terminal glutamate of Pup and the side-chain amino group of a substrate lysine.</text>
</comment>
<dbReference type="RefSeq" id="WP_345224669.1">
    <property type="nucleotide sequence ID" value="NZ_BAAAXE010000013.1"/>
</dbReference>
<evidence type="ECO:0000256" key="1">
    <source>
        <dbReference type="ARBA" id="ARBA00022598"/>
    </source>
</evidence>
<keyword evidence="10" id="KW-1185">Reference proteome</keyword>
<evidence type="ECO:0000313" key="10">
    <source>
        <dbReference type="Proteomes" id="UP001589718"/>
    </source>
</evidence>
<keyword evidence="4 7" id="KW-0833">Ubl conjugation pathway</keyword>
<feature type="binding site" evidence="7">
    <location>
        <position position="53"/>
    </location>
    <ligand>
        <name>ATP</name>
        <dbReference type="ChEBI" id="CHEBI:30616"/>
    </ligand>
</feature>
<proteinExistence type="inferred from homology"/>
<feature type="active site" description="Proton acceptor" evidence="7">
    <location>
        <position position="57"/>
    </location>
</feature>
<dbReference type="Pfam" id="PF03136">
    <property type="entry name" value="Pup_ligase"/>
    <property type="match status" value="1"/>
</dbReference>
<keyword evidence="3 7" id="KW-0547">Nucleotide-binding</keyword>
<comment type="pathway">
    <text evidence="7">Protein degradation; proteasomal Pup-dependent pathway.</text>
</comment>
<evidence type="ECO:0000256" key="6">
    <source>
        <dbReference type="ARBA" id="ARBA00022842"/>
    </source>
</evidence>
<evidence type="ECO:0000256" key="8">
    <source>
        <dbReference type="NCBIfam" id="TIGR03686"/>
    </source>
</evidence>
<dbReference type="HAMAP" id="MF_02111">
    <property type="entry name" value="Pup_ligase"/>
    <property type="match status" value="1"/>
</dbReference>
<feature type="binding site" evidence="7">
    <location>
        <position position="55"/>
    </location>
    <ligand>
        <name>Mg(2+)</name>
        <dbReference type="ChEBI" id="CHEBI:18420"/>
    </ligand>
</feature>
<organism evidence="9 10">
    <name type="scientific">Streptomyces cremeus</name>
    <dbReference type="NCBI Taxonomy" id="66881"/>
    <lineage>
        <taxon>Bacteria</taxon>
        <taxon>Bacillati</taxon>
        <taxon>Actinomycetota</taxon>
        <taxon>Actinomycetes</taxon>
        <taxon>Kitasatosporales</taxon>
        <taxon>Streptomycetaceae</taxon>
        <taxon>Streptomyces</taxon>
    </lineage>
</organism>
<dbReference type="NCBIfam" id="TIGR03686">
    <property type="entry name" value="pupylate_PafA"/>
    <property type="match status" value="1"/>
</dbReference>
<accession>A0ABV5PMQ6</accession>
<reference evidence="9 10" key="1">
    <citation type="submission" date="2024-09" db="EMBL/GenBank/DDBJ databases">
        <authorList>
            <person name="Sun Q."/>
            <person name="Mori K."/>
        </authorList>
    </citation>
    <scope>NUCLEOTIDE SEQUENCE [LARGE SCALE GENOMIC DNA]</scope>
    <source>
        <strain evidence="9 10">JCM 4362</strain>
    </source>
</reference>
<name>A0ABV5PMQ6_STRCM</name>
<evidence type="ECO:0000256" key="3">
    <source>
        <dbReference type="ARBA" id="ARBA00022741"/>
    </source>
</evidence>
<dbReference type="GO" id="GO:0016874">
    <property type="term" value="F:ligase activity"/>
    <property type="evidence" value="ECO:0007669"/>
    <property type="project" value="UniProtKB-KW"/>
</dbReference>
<feature type="binding site" evidence="7">
    <location>
        <position position="9"/>
    </location>
    <ligand>
        <name>Mg(2+)</name>
        <dbReference type="ChEBI" id="CHEBI:18420"/>
    </ligand>
</feature>
<feature type="binding site" evidence="7">
    <location>
        <position position="66"/>
    </location>
    <ligand>
        <name>ATP</name>
        <dbReference type="ChEBI" id="CHEBI:30616"/>
    </ligand>
</feature>
<evidence type="ECO:0000256" key="5">
    <source>
        <dbReference type="ARBA" id="ARBA00022840"/>
    </source>
</evidence>
<dbReference type="EMBL" id="JBHMCR010000022">
    <property type="protein sequence ID" value="MFB9524512.1"/>
    <property type="molecule type" value="Genomic_DNA"/>
</dbReference>
<comment type="similarity">
    <text evidence="7">Belongs to the Pup ligase/Pup deamidase family. Pup-conjugating enzyme subfamily.</text>
</comment>
<feature type="binding site" evidence="7">
    <location>
        <position position="420"/>
    </location>
    <ligand>
        <name>ATP</name>
        <dbReference type="ChEBI" id="CHEBI:30616"/>
    </ligand>
</feature>
<protein>
    <recommendedName>
        <fullName evidence="7 8">Pup--protein ligase</fullName>
        <ecNumber evidence="7 8">6.3.1.19</ecNumber>
    </recommendedName>
    <alternativeName>
        <fullName evidence="7">Proteasome accessory factor A</fullName>
    </alternativeName>
    <alternativeName>
        <fullName evidence="7">Pup-conjugating enzyme</fullName>
    </alternativeName>
</protein>
<evidence type="ECO:0000313" key="9">
    <source>
        <dbReference type="EMBL" id="MFB9524512.1"/>
    </source>
</evidence>
<keyword evidence="6 7" id="KW-0460">Magnesium</keyword>
<dbReference type="Proteomes" id="UP001589718">
    <property type="component" value="Unassembled WGS sequence"/>
</dbReference>